<dbReference type="AlphaFoldDB" id="K1QJC1"/>
<reference evidence="1" key="1">
    <citation type="journal article" date="2012" name="Nature">
        <title>The oyster genome reveals stress adaptation and complexity of shell formation.</title>
        <authorList>
            <person name="Zhang G."/>
            <person name="Fang X."/>
            <person name="Guo X."/>
            <person name="Li L."/>
            <person name="Luo R."/>
            <person name="Xu F."/>
            <person name="Yang P."/>
            <person name="Zhang L."/>
            <person name="Wang X."/>
            <person name="Qi H."/>
            <person name="Xiong Z."/>
            <person name="Que H."/>
            <person name="Xie Y."/>
            <person name="Holland P.W."/>
            <person name="Paps J."/>
            <person name="Zhu Y."/>
            <person name="Wu F."/>
            <person name="Chen Y."/>
            <person name="Wang J."/>
            <person name="Peng C."/>
            <person name="Meng J."/>
            <person name="Yang L."/>
            <person name="Liu J."/>
            <person name="Wen B."/>
            <person name="Zhang N."/>
            <person name="Huang Z."/>
            <person name="Zhu Q."/>
            <person name="Feng Y."/>
            <person name="Mount A."/>
            <person name="Hedgecock D."/>
            <person name="Xu Z."/>
            <person name="Liu Y."/>
            <person name="Domazet-Loso T."/>
            <person name="Du Y."/>
            <person name="Sun X."/>
            <person name="Zhang S."/>
            <person name="Liu B."/>
            <person name="Cheng P."/>
            <person name="Jiang X."/>
            <person name="Li J."/>
            <person name="Fan D."/>
            <person name="Wang W."/>
            <person name="Fu W."/>
            <person name="Wang T."/>
            <person name="Wang B."/>
            <person name="Zhang J."/>
            <person name="Peng Z."/>
            <person name="Li Y."/>
            <person name="Li N."/>
            <person name="Wang J."/>
            <person name="Chen M."/>
            <person name="He Y."/>
            <person name="Tan F."/>
            <person name="Song X."/>
            <person name="Zheng Q."/>
            <person name="Huang R."/>
            <person name="Yang H."/>
            <person name="Du X."/>
            <person name="Chen L."/>
            <person name="Yang M."/>
            <person name="Gaffney P.M."/>
            <person name="Wang S."/>
            <person name="Luo L."/>
            <person name="She Z."/>
            <person name="Ming Y."/>
            <person name="Huang W."/>
            <person name="Zhang S."/>
            <person name="Huang B."/>
            <person name="Zhang Y."/>
            <person name="Qu T."/>
            <person name="Ni P."/>
            <person name="Miao G."/>
            <person name="Wang J."/>
            <person name="Wang Q."/>
            <person name="Steinberg C.E."/>
            <person name="Wang H."/>
            <person name="Li N."/>
            <person name="Qian L."/>
            <person name="Zhang G."/>
            <person name="Li Y."/>
            <person name="Yang H."/>
            <person name="Liu X."/>
            <person name="Wang J."/>
            <person name="Yin Y."/>
            <person name="Wang J."/>
        </authorList>
    </citation>
    <scope>NUCLEOTIDE SEQUENCE [LARGE SCALE GENOMIC DNA]</scope>
    <source>
        <strain evidence="1">05x7-T-G4-1.051#20</strain>
    </source>
</reference>
<name>K1QJC1_MAGGI</name>
<organism evidence="1">
    <name type="scientific">Magallana gigas</name>
    <name type="common">Pacific oyster</name>
    <name type="synonym">Crassostrea gigas</name>
    <dbReference type="NCBI Taxonomy" id="29159"/>
    <lineage>
        <taxon>Eukaryota</taxon>
        <taxon>Metazoa</taxon>
        <taxon>Spiralia</taxon>
        <taxon>Lophotrochozoa</taxon>
        <taxon>Mollusca</taxon>
        <taxon>Bivalvia</taxon>
        <taxon>Autobranchia</taxon>
        <taxon>Pteriomorphia</taxon>
        <taxon>Ostreida</taxon>
        <taxon>Ostreoidea</taxon>
        <taxon>Ostreidae</taxon>
        <taxon>Magallana</taxon>
    </lineage>
</organism>
<gene>
    <name evidence="1" type="ORF">CGI_10014144</name>
</gene>
<dbReference type="EMBL" id="JH815840">
    <property type="protein sequence ID" value="EKC36852.1"/>
    <property type="molecule type" value="Genomic_DNA"/>
</dbReference>
<sequence>MVMEKKAIQDSTEEVVRDTVRELASDHMSVNSTAAVVDDLLLDHLQDIEGEMVDDVILEVILEEFINTYVIEPEMEEEISEIAKEVLEHYDTKIEKKELREMSDIIYNECQPVHARVKV</sequence>
<dbReference type="HOGENOM" id="CLU_2063731_0_0_1"/>
<evidence type="ECO:0000313" key="1">
    <source>
        <dbReference type="EMBL" id="EKC36852.1"/>
    </source>
</evidence>
<proteinExistence type="predicted"/>
<protein>
    <submittedName>
        <fullName evidence="1">Uncharacterized protein</fullName>
    </submittedName>
</protein>
<accession>K1QJC1</accession>
<dbReference type="InParanoid" id="K1QJC1"/>